<dbReference type="Proteomes" id="UP000294881">
    <property type="component" value="Unassembled WGS sequence"/>
</dbReference>
<evidence type="ECO:0000256" key="2">
    <source>
        <dbReference type="SAM" id="Phobius"/>
    </source>
</evidence>
<dbReference type="PROSITE" id="PS50125">
    <property type="entry name" value="GUANYLATE_CYCLASE_2"/>
    <property type="match status" value="1"/>
</dbReference>
<dbReference type="Gene3D" id="3.30.70.1230">
    <property type="entry name" value="Nucleotide cyclase"/>
    <property type="match status" value="1"/>
</dbReference>
<dbReference type="SUPFAM" id="SSF55073">
    <property type="entry name" value="Nucleotide cyclase"/>
    <property type="match status" value="1"/>
</dbReference>
<dbReference type="Pfam" id="PF00211">
    <property type="entry name" value="Guanylate_cyc"/>
    <property type="match status" value="1"/>
</dbReference>
<comment type="caution">
    <text evidence="4">The sequence shown here is derived from an EMBL/GenBank/DDBJ whole genome shotgun (WGS) entry which is preliminary data.</text>
</comment>
<dbReference type="EMBL" id="SLWL01000003">
    <property type="protein sequence ID" value="TCO14734.1"/>
    <property type="molecule type" value="Genomic_DNA"/>
</dbReference>
<dbReference type="AlphaFoldDB" id="A0A4R2GWP6"/>
<keyword evidence="5" id="KW-1185">Reference proteome</keyword>
<keyword evidence="2" id="KW-0812">Transmembrane</keyword>
<evidence type="ECO:0000256" key="1">
    <source>
        <dbReference type="SAM" id="MobiDB-lite"/>
    </source>
</evidence>
<proteinExistence type="predicted"/>
<feature type="domain" description="Guanylate cyclase" evidence="3">
    <location>
        <begin position="24"/>
        <end position="138"/>
    </location>
</feature>
<feature type="transmembrane region" description="Helical" evidence="2">
    <location>
        <begin position="221"/>
        <end position="238"/>
    </location>
</feature>
<gene>
    <name evidence="4" type="ORF">EV666_103242</name>
</gene>
<feature type="region of interest" description="Disordered" evidence="1">
    <location>
        <begin position="255"/>
        <end position="282"/>
    </location>
</feature>
<keyword evidence="2" id="KW-1133">Transmembrane helix</keyword>
<reference evidence="4 5" key="1">
    <citation type="submission" date="2019-03" db="EMBL/GenBank/DDBJ databases">
        <title>Genomic Encyclopedia of Type Strains, Phase IV (KMG-IV): sequencing the most valuable type-strain genomes for metagenomic binning, comparative biology and taxonomic classification.</title>
        <authorList>
            <person name="Goeker M."/>
        </authorList>
    </citation>
    <scope>NUCLEOTIDE SEQUENCE [LARGE SCALE GENOMIC DNA]</scope>
    <source>
        <strain evidence="4 5">DSM 22958</strain>
    </source>
</reference>
<dbReference type="GO" id="GO:0004016">
    <property type="term" value="F:adenylate cyclase activity"/>
    <property type="evidence" value="ECO:0007669"/>
    <property type="project" value="UniProtKB-ARBA"/>
</dbReference>
<dbReference type="InterPro" id="IPR001054">
    <property type="entry name" value="A/G_cyclase"/>
</dbReference>
<dbReference type="InterPro" id="IPR050697">
    <property type="entry name" value="Adenylyl/Guanylyl_Cyclase_3/4"/>
</dbReference>
<dbReference type="GO" id="GO:0035556">
    <property type="term" value="P:intracellular signal transduction"/>
    <property type="evidence" value="ECO:0007669"/>
    <property type="project" value="InterPro"/>
</dbReference>
<dbReference type="CDD" id="cd07302">
    <property type="entry name" value="CHD"/>
    <property type="match status" value="1"/>
</dbReference>
<dbReference type="RefSeq" id="WP_245514232.1">
    <property type="nucleotide sequence ID" value="NZ_JBHUNN010000002.1"/>
</dbReference>
<organism evidence="4 5">
    <name type="scientific">Camelimonas lactis</name>
    <dbReference type="NCBI Taxonomy" id="659006"/>
    <lineage>
        <taxon>Bacteria</taxon>
        <taxon>Pseudomonadati</taxon>
        <taxon>Pseudomonadota</taxon>
        <taxon>Alphaproteobacteria</taxon>
        <taxon>Hyphomicrobiales</taxon>
        <taxon>Chelatococcaceae</taxon>
        <taxon>Camelimonas</taxon>
    </lineage>
</organism>
<evidence type="ECO:0000313" key="5">
    <source>
        <dbReference type="Proteomes" id="UP000294881"/>
    </source>
</evidence>
<name>A0A4R2GWP6_9HYPH</name>
<dbReference type="PANTHER" id="PTHR43081:SF19">
    <property type="entry name" value="PH-SENSITIVE ADENYLATE CYCLASE RV1264"/>
    <property type="match status" value="1"/>
</dbReference>
<protein>
    <submittedName>
        <fullName evidence="4">Class 3 adenylate cyclase</fullName>
    </submittedName>
</protein>
<sequence length="653" mass="70213">MTEANSASRDEPDGPSMFRRRMAAIMAADVAGYSRLLATGEEDALQLFHQCRNVFDAEVARYGGRIFNTAGDSVMSEFASAVEAVRAAIAIQHALEVVNQPWPADRRVRFRIGVTIGDVIERDGDLLGDGVNIAARLESVAQPGGVCVSRSVHDAVAGKVSASFRSIGPQTLKNIPAPVEAFTVAFSAVADAPAKPTEMARRVSRSERGDPERAARRRRRWARIILIVLAFTVVVPTVRHAKRLLETQLGLKLPAPPKEQAEKAPPPQRAASVQPGAGSPDVAAGARELYQKGRALEAGGDVAGARTAYVETARAGAGFIDPLLRLAALARLQDGPAAARRLFADLAAVSPDPAVQMVYAQQLGLTEQATRLRRLLDATPAFAPAWYALALALNDSRAGHETLTRLRTEHAALDQFLTASRTGALTRFFIDSAVLQEWVEQARRRVAEIDAAFGNRETRPVLAYQASPSHWTVNIALPEDAIAVQYRLGDRGGFSRADLRLSGDGKTARAAAFTMPARAGKTKIYVSYVDTAGLTAGPFVYHFDASEISSERQRSILMTTSGSWLTWATDRDEIYFPYLLTYRCAIRSAHVGFDGAAPDIALPLPTEGCADNAPPPPGAQNSLPAPHDARSVSIKLVLQNGETPPPVTISRDP</sequence>
<dbReference type="GO" id="GO:0006171">
    <property type="term" value="P:cAMP biosynthetic process"/>
    <property type="evidence" value="ECO:0007669"/>
    <property type="project" value="TreeGrafter"/>
</dbReference>
<evidence type="ECO:0000313" key="4">
    <source>
        <dbReference type="EMBL" id="TCO14734.1"/>
    </source>
</evidence>
<accession>A0A4R2GWP6</accession>
<dbReference type="InterPro" id="IPR029787">
    <property type="entry name" value="Nucleotide_cyclase"/>
</dbReference>
<evidence type="ECO:0000259" key="3">
    <source>
        <dbReference type="PROSITE" id="PS50125"/>
    </source>
</evidence>
<feature type="region of interest" description="Disordered" evidence="1">
    <location>
        <begin position="607"/>
        <end position="627"/>
    </location>
</feature>
<keyword evidence="2" id="KW-0472">Membrane</keyword>
<dbReference type="PANTHER" id="PTHR43081">
    <property type="entry name" value="ADENYLATE CYCLASE, TERMINAL-DIFFERENTIATION SPECIFIC-RELATED"/>
    <property type="match status" value="1"/>
</dbReference>